<protein>
    <submittedName>
        <fullName evidence="1">Uncharacterized protein</fullName>
    </submittedName>
</protein>
<dbReference type="AlphaFoldDB" id="A0A6C0CQP3"/>
<reference evidence="1" key="1">
    <citation type="journal article" date="2020" name="Nature">
        <title>Giant virus diversity and host interactions through global metagenomics.</title>
        <authorList>
            <person name="Schulz F."/>
            <person name="Roux S."/>
            <person name="Paez-Espino D."/>
            <person name="Jungbluth S."/>
            <person name="Walsh D.A."/>
            <person name="Denef V.J."/>
            <person name="McMahon K.D."/>
            <person name="Konstantinidis K.T."/>
            <person name="Eloe-Fadrosh E.A."/>
            <person name="Kyrpides N.C."/>
            <person name="Woyke T."/>
        </authorList>
    </citation>
    <scope>NUCLEOTIDE SEQUENCE</scope>
    <source>
        <strain evidence="1">GVMAG-M-3300021425-30</strain>
    </source>
</reference>
<sequence length="48" mass="5402">MSLYSQLTSAAVFIVAYHGIQHCPYIKPKFEKIVKIVHTIAKNPPGFD</sequence>
<proteinExistence type="predicted"/>
<accession>A0A6C0CQP3</accession>
<name>A0A6C0CQP3_9ZZZZ</name>
<dbReference type="EMBL" id="MN739471">
    <property type="protein sequence ID" value="QHT06623.1"/>
    <property type="molecule type" value="Genomic_DNA"/>
</dbReference>
<organism evidence="1">
    <name type="scientific">viral metagenome</name>
    <dbReference type="NCBI Taxonomy" id="1070528"/>
    <lineage>
        <taxon>unclassified sequences</taxon>
        <taxon>metagenomes</taxon>
        <taxon>organismal metagenomes</taxon>
    </lineage>
</organism>
<evidence type="ECO:0000313" key="1">
    <source>
        <dbReference type="EMBL" id="QHT06623.1"/>
    </source>
</evidence>